<feature type="transmembrane region" description="Helical" evidence="7">
    <location>
        <begin position="215"/>
        <end position="243"/>
    </location>
</feature>
<evidence type="ECO:0000256" key="3">
    <source>
        <dbReference type="ARBA" id="ARBA00022692"/>
    </source>
</evidence>
<reference evidence="8" key="1">
    <citation type="submission" date="2020-10" db="EMBL/GenBank/DDBJ databases">
        <authorList>
            <person name="Gilroy R."/>
        </authorList>
    </citation>
    <scope>NUCLEOTIDE SEQUENCE</scope>
    <source>
        <strain evidence="8">USAMLcec3-3695</strain>
    </source>
</reference>
<dbReference type="CDD" id="cd10336">
    <property type="entry name" value="SLC6sbd_Tyt1-Like"/>
    <property type="match status" value="1"/>
</dbReference>
<evidence type="ECO:0000256" key="4">
    <source>
        <dbReference type="ARBA" id="ARBA00022989"/>
    </source>
</evidence>
<evidence type="ECO:0000256" key="1">
    <source>
        <dbReference type="ARBA" id="ARBA00004141"/>
    </source>
</evidence>
<dbReference type="GO" id="GO:0015293">
    <property type="term" value="F:symporter activity"/>
    <property type="evidence" value="ECO:0007669"/>
    <property type="project" value="UniProtKB-KW"/>
</dbReference>
<organism evidence="8 9">
    <name type="scientific">Candidatus Ornithomonoglobus merdipullorum</name>
    <dbReference type="NCBI Taxonomy" id="2840895"/>
    <lineage>
        <taxon>Bacteria</taxon>
        <taxon>Bacillati</taxon>
        <taxon>Bacillota</taxon>
        <taxon>Clostridia</taxon>
        <taxon>Candidatus Ornithomonoglobus</taxon>
    </lineage>
</organism>
<evidence type="ECO:0000256" key="2">
    <source>
        <dbReference type="ARBA" id="ARBA00022448"/>
    </source>
</evidence>
<protein>
    <recommendedName>
        <fullName evidence="6">Transporter</fullName>
    </recommendedName>
</protein>
<accession>A0A9D1MDN1</accession>
<dbReference type="SUPFAM" id="SSF161070">
    <property type="entry name" value="SNF-like"/>
    <property type="match status" value="1"/>
</dbReference>
<dbReference type="Pfam" id="PF00209">
    <property type="entry name" value="SNF"/>
    <property type="match status" value="2"/>
</dbReference>
<feature type="transmembrane region" description="Helical" evidence="7">
    <location>
        <begin position="38"/>
        <end position="64"/>
    </location>
</feature>
<comment type="subcellular location">
    <subcellularLocation>
        <location evidence="1">Membrane</location>
        <topology evidence="1">Multi-pass membrane protein</topology>
    </subcellularLocation>
</comment>
<keyword evidence="6" id="KW-0769">Symport</keyword>
<dbReference type="EMBL" id="DVNB01000114">
    <property type="protein sequence ID" value="HIU58352.1"/>
    <property type="molecule type" value="Genomic_DNA"/>
</dbReference>
<keyword evidence="3 6" id="KW-0812">Transmembrane</keyword>
<comment type="similarity">
    <text evidence="6">Belongs to the sodium:neurotransmitter symporter (SNF) (TC 2.A.22) family.</text>
</comment>
<feature type="transmembrane region" description="Helical" evidence="7">
    <location>
        <begin position="144"/>
        <end position="163"/>
    </location>
</feature>
<feature type="transmembrane region" description="Helical" evidence="7">
    <location>
        <begin position="348"/>
        <end position="370"/>
    </location>
</feature>
<feature type="transmembrane region" description="Helical" evidence="7">
    <location>
        <begin position="255"/>
        <end position="281"/>
    </location>
</feature>
<feature type="transmembrane region" description="Helical" evidence="7">
    <location>
        <begin position="175"/>
        <end position="195"/>
    </location>
</feature>
<keyword evidence="4 7" id="KW-1133">Transmembrane helix</keyword>
<name>A0A9D1MDN1_9FIRM</name>
<keyword evidence="2 6" id="KW-0813">Transport</keyword>
<evidence type="ECO:0000313" key="9">
    <source>
        <dbReference type="Proteomes" id="UP000824109"/>
    </source>
</evidence>
<evidence type="ECO:0000313" key="8">
    <source>
        <dbReference type="EMBL" id="HIU58352.1"/>
    </source>
</evidence>
<feature type="transmembrane region" description="Helical" evidence="7">
    <location>
        <begin position="306"/>
        <end position="327"/>
    </location>
</feature>
<dbReference type="Proteomes" id="UP000824109">
    <property type="component" value="Unassembled WGS sequence"/>
</dbReference>
<dbReference type="PANTHER" id="PTHR42948">
    <property type="entry name" value="TRANSPORTER"/>
    <property type="match status" value="1"/>
</dbReference>
<dbReference type="PANTHER" id="PTHR42948:SF1">
    <property type="entry name" value="TRANSPORTER"/>
    <property type="match status" value="1"/>
</dbReference>
<comment type="caution">
    <text evidence="8">The sequence shown here is derived from an EMBL/GenBank/DDBJ whole genome shotgun (WGS) entry which is preliminary data.</text>
</comment>
<gene>
    <name evidence="8" type="ORF">IAA61_11160</name>
</gene>
<evidence type="ECO:0000256" key="6">
    <source>
        <dbReference type="RuleBase" id="RU003732"/>
    </source>
</evidence>
<dbReference type="NCBIfam" id="NF037979">
    <property type="entry name" value="Na_transp"/>
    <property type="match status" value="1"/>
</dbReference>
<dbReference type="PRINTS" id="PR00176">
    <property type="entry name" value="NANEUSMPORT"/>
</dbReference>
<dbReference type="InterPro" id="IPR000175">
    <property type="entry name" value="Na/ntran_symport"/>
</dbReference>
<keyword evidence="5 7" id="KW-0472">Membrane</keyword>
<feature type="transmembrane region" description="Helical" evidence="7">
    <location>
        <begin position="390"/>
        <end position="409"/>
    </location>
</feature>
<feature type="transmembrane region" description="Helical" evidence="7">
    <location>
        <begin position="85"/>
        <end position="111"/>
    </location>
</feature>
<feature type="transmembrane region" description="Helical" evidence="7">
    <location>
        <begin position="430"/>
        <end position="451"/>
    </location>
</feature>
<proteinExistence type="inferred from homology"/>
<evidence type="ECO:0000256" key="7">
    <source>
        <dbReference type="SAM" id="Phobius"/>
    </source>
</evidence>
<sequence>MAREKFSSRLGFILISAGCAIGIGNVWRFPYVTGNSGGAIFVLFYIMFLIIMGLPILTMEYSVGRASKLSIAKGYRKLEKPGQKWHLHAIIGIAGNYLLMMYYTIVTGWMLDYFYKMMTGKFVGADTSGVEQIFNNMLGNPGELTFWMILVVVLGFGICSLGLQKGVEKITKWMMIALIGIIMLLAVKSITLPGGMEGLKFYLVPNLDTVREVGLGNVIVAAMNQSFFTLSIGIGAMQIFGSYLDRKRTLLGETLIVEALDTFVAIFSGLIIFPACFAFGVEADSGPNLIFITLPNVFNSMAGGRIWGSLFFIFMTFAAMSTIIAVFENIISFAMDSFGWSRKKATAVNMILVAVLSMPCVLGYNLWSAFEPLKEGNTILDLEDFLVSNILLPLGSIIYILFCTSRYGWGWDKFIKEANLGDGPKFPRKLRFYCAYILPLFAAAILIYGLVTYFA</sequence>
<reference evidence="8" key="2">
    <citation type="journal article" date="2021" name="PeerJ">
        <title>Extensive microbial diversity within the chicken gut microbiome revealed by metagenomics and culture.</title>
        <authorList>
            <person name="Gilroy R."/>
            <person name="Ravi A."/>
            <person name="Getino M."/>
            <person name="Pursley I."/>
            <person name="Horton D.L."/>
            <person name="Alikhan N.F."/>
            <person name="Baker D."/>
            <person name="Gharbi K."/>
            <person name="Hall N."/>
            <person name="Watson M."/>
            <person name="Adriaenssens E.M."/>
            <person name="Foster-Nyarko E."/>
            <person name="Jarju S."/>
            <person name="Secka A."/>
            <person name="Antonio M."/>
            <person name="Oren A."/>
            <person name="Chaudhuri R.R."/>
            <person name="La Ragione R."/>
            <person name="Hildebrand F."/>
            <person name="Pallen M.J."/>
        </authorList>
    </citation>
    <scope>NUCLEOTIDE SEQUENCE</scope>
    <source>
        <strain evidence="8">USAMLcec3-3695</strain>
    </source>
</reference>
<dbReference type="AlphaFoldDB" id="A0A9D1MDN1"/>
<dbReference type="InterPro" id="IPR037272">
    <property type="entry name" value="SNS_sf"/>
</dbReference>
<dbReference type="GO" id="GO:0016020">
    <property type="term" value="C:membrane"/>
    <property type="evidence" value="ECO:0007669"/>
    <property type="project" value="UniProtKB-SubCell"/>
</dbReference>
<dbReference type="PROSITE" id="PS00610">
    <property type="entry name" value="NA_NEUROTRAN_SYMP_1"/>
    <property type="match status" value="1"/>
</dbReference>
<dbReference type="InterPro" id="IPR047218">
    <property type="entry name" value="YocR/YhdH-like"/>
</dbReference>
<dbReference type="PROSITE" id="PS50267">
    <property type="entry name" value="NA_NEUROTRAN_SYMP_3"/>
    <property type="match status" value="1"/>
</dbReference>
<evidence type="ECO:0000256" key="5">
    <source>
        <dbReference type="ARBA" id="ARBA00023136"/>
    </source>
</evidence>